<organism evidence="20 21">
    <name type="scientific">Owenia fusiformis</name>
    <name type="common">Polychaete worm</name>
    <dbReference type="NCBI Taxonomy" id="6347"/>
    <lineage>
        <taxon>Eukaryota</taxon>
        <taxon>Metazoa</taxon>
        <taxon>Spiralia</taxon>
        <taxon>Lophotrochozoa</taxon>
        <taxon>Annelida</taxon>
        <taxon>Polychaeta</taxon>
        <taxon>Sedentaria</taxon>
        <taxon>Canalipalpata</taxon>
        <taxon>Sabellida</taxon>
        <taxon>Oweniida</taxon>
        <taxon>Oweniidae</taxon>
        <taxon>Owenia</taxon>
    </lineage>
</organism>
<comment type="subcellular location">
    <subcellularLocation>
        <location evidence="15">Cell membrane</location>
        <location evidence="15">Sarcolemma</location>
        <topology evidence="15">Single-pass type IV membrane protein</topology>
    </subcellularLocation>
    <subcellularLocation>
        <location evidence="1">Cytoplasm</location>
        <location evidence="1">Cytoskeleton</location>
        <location evidence="1">Microtubule organizing center</location>
        <location evidence="1">Centrosome</location>
    </subcellularLocation>
    <subcellularLocation>
        <location evidence="3">Endoplasmic reticulum membrane</location>
        <topology evidence="3">Single-pass membrane protein</topology>
    </subcellularLocation>
    <subcellularLocation>
        <location evidence="2">Mitochondrion membrane</location>
        <topology evidence="2">Single-pass membrane protein</topology>
    </subcellularLocation>
</comment>
<keyword evidence="21" id="KW-1185">Reference proteome</keyword>
<evidence type="ECO:0000256" key="7">
    <source>
        <dbReference type="ARBA" id="ARBA00022692"/>
    </source>
</evidence>
<accession>A0A8J1T724</accession>
<dbReference type="Pfam" id="PF00498">
    <property type="entry name" value="FHA"/>
    <property type="match status" value="1"/>
</dbReference>
<feature type="domain" description="FHA" evidence="19">
    <location>
        <begin position="37"/>
        <end position="92"/>
    </location>
</feature>
<evidence type="ECO:0000256" key="16">
    <source>
        <dbReference type="ARBA" id="ARBA00061687"/>
    </source>
</evidence>
<gene>
    <name evidence="20" type="ORF">OFUS_LOCUS10185</name>
</gene>
<evidence type="ECO:0000313" key="20">
    <source>
        <dbReference type="EMBL" id="CAH1783911.1"/>
    </source>
</evidence>
<dbReference type="PANTHER" id="PTHR15715">
    <property type="entry name" value="CENTROSOMAL PROTEIN OF 170 KDA"/>
    <property type="match status" value="1"/>
</dbReference>
<evidence type="ECO:0000256" key="6">
    <source>
        <dbReference type="ARBA" id="ARBA00022553"/>
    </source>
</evidence>
<keyword evidence="12" id="KW-0472">Membrane</keyword>
<dbReference type="PANTHER" id="PTHR15715:SF37">
    <property type="entry name" value="LD47843P"/>
    <property type="match status" value="1"/>
</dbReference>
<dbReference type="EMBL" id="CAIIXF020000005">
    <property type="protein sequence ID" value="CAH1783911.1"/>
    <property type="molecule type" value="Genomic_DNA"/>
</dbReference>
<keyword evidence="8" id="KW-0256">Endoplasmic reticulum</keyword>
<dbReference type="CDD" id="cd22679">
    <property type="entry name" value="FHA_SLMAP"/>
    <property type="match status" value="1"/>
</dbReference>
<dbReference type="Proteomes" id="UP000749559">
    <property type="component" value="Unassembled WGS sequence"/>
</dbReference>
<evidence type="ECO:0000256" key="3">
    <source>
        <dbReference type="ARBA" id="ARBA00004389"/>
    </source>
</evidence>
<evidence type="ECO:0000256" key="17">
    <source>
        <dbReference type="ARBA" id="ARBA00066015"/>
    </source>
</evidence>
<dbReference type="CDD" id="cd21911">
    <property type="entry name" value="CC1_SLMAP"/>
    <property type="match status" value="1"/>
</dbReference>
<comment type="similarity">
    <text evidence="16">Belongs to the SLMAP family.</text>
</comment>
<keyword evidence="5" id="KW-0963">Cytoplasm</keyword>
<dbReference type="Gene3D" id="2.60.200.20">
    <property type="match status" value="1"/>
</dbReference>
<dbReference type="GO" id="GO:0042383">
    <property type="term" value="C:sarcolemma"/>
    <property type="evidence" value="ECO:0007669"/>
    <property type="project" value="UniProtKB-SubCell"/>
</dbReference>
<reference evidence="20" key="1">
    <citation type="submission" date="2022-03" db="EMBL/GenBank/DDBJ databases">
        <authorList>
            <person name="Martin C."/>
        </authorList>
    </citation>
    <scope>NUCLEOTIDE SEQUENCE</scope>
</reference>
<evidence type="ECO:0000256" key="12">
    <source>
        <dbReference type="ARBA" id="ARBA00023136"/>
    </source>
</evidence>
<evidence type="ECO:0000256" key="4">
    <source>
        <dbReference type="ARBA" id="ARBA00022475"/>
    </source>
</evidence>
<dbReference type="PROSITE" id="PS50006">
    <property type="entry name" value="FHA_DOMAIN"/>
    <property type="match status" value="1"/>
</dbReference>
<protein>
    <recommendedName>
        <fullName evidence="18">Sarcolemmal membrane-associated protein</fullName>
    </recommendedName>
</protein>
<name>A0A8J1T724_OWEFU</name>
<dbReference type="FunFam" id="2.60.200.20:FF:000003">
    <property type="entry name" value="sarcolemmal membrane-associated protein isoform X2"/>
    <property type="match status" value="1"/>
</dbReference>
<dbReference type="InterPro" id="IPR051176">
    <property type="entry name" value="Cent_Immune-Sig_Mod"/>
</dbReference>
<evidence type="ECO:0000256" key="8">
    <source>
        <dbReference type="ARBA" id="ARBA00022824"/>
    </source>
</evidence>
<keyword evidence="6" id="KW-0597">Phosphoprotein</keyword>
<evidence type="ECO:0000256" key="2">
    <source>
        <dbReference type="ARBA" id="ARBA00004304"/>
    </source>
</evidence>
<keyword evidence="4" id="KW-1003">Cell membrane</keyword>
<comment type="function">
    <text evidence="14">Associates with the striatin-interacting phosphatase and kinase (STRIPAK) core complex, forming the extended (SIKE1:SLMAP)STRIPAK complex. The (SIKE1:SLMAP)STRIPAK complex dephosphorylates STK3 leading to the inhibition of Hippo signaling and the control of cell growth. May play a role during myoblast fusion.</text>
</comment>
<evidence type="ECO:0000256" key="18">
    <source>
        <dbReference type="ARBA" id="ARBA00074026"/>
    </source>
</evidence>
<sequence>MNSNAKCDSNMSALAVLTCRPNSHPFQERHVSLHEPAKIGRSVARARPAPNNSIFDCKVLSRNHALIWYEEGRFFLQDTKSSNGTFVNSQRLSKGSEESPPREIMSGDVIQFGVDVMENSRRVTHSCIIASLQLFYPDGREAKPSGDGGTFSPTIGTNIYSQELYQLSQYLQEALHREQMLENKLATLQRLVQGTQEASEQGWQALVDEDRLLSRLEVLENQLQAYAKNQTKDNLKTELLALQDDKLNYENSAKESLRKVLQEKLDAVTKLSGIEHSLSNTEDECEHLRKICETSQNELEELATKHKESLNEVEEFKQQLSQAELSHKNDSEKIEKEKEELEMKIEEMQKEESSLLAKIESLQADNDFTKNQLTSIKARLESMKESEAEGSLDNDTIINTDMITKDSTVKLKELEEQIEYYKDQLDQAQMDAVQHITKIASLEGDVAKLEAELLDTKRMLELQRSDAKSGAIFEVRQFDSDETINNDTDSSDSGELLDAKRQVQLAKDEYNTMKAEHETLNMEYEIKVSQQQVDMKILQDKLQEAQQSAKQSNNEAEQLKSKLQTLQDDVNQLQHCSKLSQGSTIENSKGDLALLKEECANLRKRIQAIEGENKQLMNKYKALEELKAQLEGNESTWQVNLTDAQKDADKTKKQLSDATEQISSLKDRCSQYTEEINYVTSHLRETQEELNNLALRSKSIAAFSMVPLFILFFAIVMAFYPALSEITATSSM</sequence>
<evidence type="ECO:0000313" key="21">
    <source>
        <dbReference type="Proteomes" id="UP000749559"/>
    </source>
</evidence>
<keyword evidence="10" id="KW-0175">Coiled coil</keyword>
<comment type="caution">
    <text evidence="20">The sequence shown here is derived from an EMBL/GenBank/DDBJ whole genome shotgun (WGS) entry which is preliminary data.</text>
</comment>
<evidence type="ECO:0000256" key="15">
    <source>
        <dbReference type="ARBA" id="ARBA00060409"/>
    </source>
</evidence>
<dbReference type="SMART" id="SM00240">
    <property type="entry name" value="FHA"/>
    <property type="match status" value="1"/>
</dbReference>
<evidence type="ECO:0000256" key="1">
    <source>
        <dbReference type="ARBA" id="ARBA00004300"/>
    </source>
</evidence>
<comment type="subunit">
    <text evidence="17">Homodimer. Interacts with myosin. Interacts with SIKE1 and both associate with the STRIPAK core complex composed of PP2A catalytic and scaffolding subunits, the striatins (PP2A regulatory subunits), the striatin-associated proteins MOB4, STRIP1 and STRIP2, PDCD10 and members of the STE20 kinases, such as STK24 and STK26. Interacts (via FHA domain) with STK3 (when phosphorylated); the interaction associates STK3 with the STRIPAK complex.</text>
</comment>
<dbReference type="SUPFAM" id="SSF49879">
    <property type="entry name" value="SMAD/FHA domain"/>
    <property type="match status" value="1"/>
</dbReference>
<dbReference type="InterPro" id="IPR008984">
    <property type="entry name" value="SMAD_FHA_dom_sf"/>
</dbReference>
<keyword evidence="11" id="KW-0496">Mitochondrion</keyword>
<evidence type="ECO:0000256" key="11">
    <source>
        <dbReference type="ARBA" id="ARBA00023128"/>
    </source>
</evidence>
<dbReference type="GO" id="GO:0005789">
    <property type="term" value="C:endoplasmic reticulum membrane"/>
    <property type="evidence" value="ECO:0007669"/>
    <property type="project" value="UniProtKB-SubCell"/>
</dbReference>
<proteinExistence type="inferred from homology"/>
<dbReference type="GO" id="GO:0031966">
    <property type="term" value="C:mitochondrial membrane"/>
    <property type="evidence" value="ECO:0007669"/>
    <property type="project" value="UniProtKB-SubCell"/>
</dbReference>
<dbReference type="GO" id="GO:0005813">
    <property type="term" value="C:centrosome"/>
    <property type="evidence" value="ECO:0007669"/>
    <property type="project" value="UniProtKB-SubCell"/>
</dbReference>
<evidence type="ECO:0000256" key="9">
    <source>
        <dbReference type="ARBA" id="ARBA00022989"/>
    </source>
</evidence>
<evidence type="ECO:0000256" key="13">
    <source>
        <dbReference type="ARBA" id="ARBA00023212"/>
    </source>
</evidence>
<keyword evidence="13" id="KW-0206">Cytoskeleton</keyword>
<evidence type="ECO:0000259" key="19">
    <source>
        <dbReference type="PROSITE" id="PS50006"/>
    </source>
</evidence>
<evidence type="ECO:0000256" key="10">
    <source>
        <dbReference type="ARBA" id="ARBA00023054"/>
    </source>
</evidence>
<evidence type="ECO:0000256" key="14">
    <source>
        <dbReference type="ARBA" id="ARBA00057671"/>
    </source>
</evidence>
<dbReference type="SUPFAM" id="SSF57997">
    <property type="entry name" value="Tropomyosin"/>
    <property type="match status" value="1"/>
</dbReference>
<dbReference type="Gene3D" id="1.20.5.1160">
    <property type="entry name" value="Vasodilator-stimulated phosphoprotein"/>
    <property type="match status" value="1"/>
</dbReference>
<keyword evidence="7" id="KW-0812">Transmembrane</keyword>
<dbReference type="OrthoDB" id="6271941at2759"/>
<evidence type="ECO:0000256" key="5">
    <source>
        <dbReference type="ARBA" id="ARBA00022490"/>
    </source>
</evidence>
<keyword evidence="9" id="KW-1133">Transmembrane helix</keyword>
<dbReference type="InterPro" id="IPR000253">
    <property type="entry name" value="FHA_dom"/>
</dbReference>
<dbReference type="AlphaFoldDB" id="A0A8J1T724"/>